<sequence>MSNSFTKDRSKLYKTICYSIASISFGIGIAVSLSGFEFIWAAIWYFESIAFAFLGVMQ</sequence>
<protein>
    <submittedName>
        <fullName evidence="2">Uncharacterized protein</fullName>
    </submittedName>
</protein>
<feature type="transmembrane region" description="Helical" evidence="1">
    <location>
        <begin position="38"/>
        <end position="57"/>
    </location>
</feature>
<proteinExistence type="predicted"/>
<organism evidence="2">
    <name type="scientific">marine sediment metagenome</name>
    <dbReference type="NCBI Taxonomy" id="412755"/>
    <lineage>
        <taxon>unclassified sequences</taxon>
        <taxon>metagenomes</taxon>
        <taxon>ecological metagenomes</taxon>
    </lineage>
</organism>
<keyword evidence="1" id="KW-0812">Transmembrane</keyword>
<evidence type="ECO:0000313" key="2">
    <source>
        <dbReference type="EMBL" id="KKN67114.1"/>
    </source>
</evidence>
<dbReference type="AlphaFoldDB" id="A0A0F9SJ74"/>
<feature type="transmembrane region" description="Helical" evidence="1">
    <location>
        <begin position="12"/>
        <end position="32"/>
    </location>
</feature>
<name>A0A0F9SJ74_9ZZZZ</name>
<keyword evidence="1" id="KW-0472">Membrane</keyword>
<comment type="caution">
    <text evidence="2">The sequence shown here is derived from an EMBL/GenBank/DDBJ whole genome shotgun (WGS) entry which is preliminary data.</text>
</comment>
<keyword evidence="1" id="KW-1133">Transmembrane helix</keyword>
<gene>
    <name evidence="2" type="ORF">LCGC14_0464610</name>
</gene>
<reference evidence="2" key="1">
    <citation type="journal article" date="2015" name="Nature">
        <title>Complex archaea that bridge the gap between prokaryotes and eukaryotes.</title>
        <authorList>
            <person name="Spang A."/>
            <person name="Saw J.H."/>
            <person name="Jorgensen S.L."/>
            <person name="Zaremba-Niedzwiedzka K."/>
            <person name="Martijn J."/>
            <person name="Lind A.E."/>
            <person name="van Eijk R."/>
            <person name="Schleper C."/>
            <person name="Guy L."/>
            <person name="Ettema T.J."/>
        </authorList>
    </citation>
    <scope>NUCLEOTIDE SEQUENCE</scope>
</reference>
<accession>A0A0F9SJ74</accession>
<dbReference type="EMBL" id="LAZR01000483">
    <property type="protein sequence ID" value="KKN67114.1"/>
    <property type="molecule type" value="Genomic_DNA"/>
</dbReference>
<evidence type="ECO:0000256" key="1">
    <source>
        <dbReference type="SAM" id="Phobius"/>
    </source>
</evidence>